<sequence length="104" mass="11799">MVLAANRFKNSAVQIVVVAFSLESAKPIIDEIQKRYIPDKTLIFLATDYTPDVSFLLSNNDSYLQDIVKSPLKNDQPTVYICENFSCSLPITDFDNLKSRLDHI</sequence>
<organism evidence="1 2">
    <name type="scientific">Panagrolaimus sp. JU765</name>
    <dbReference type="NCBI Taxonomy" id="591449"/>
    <lineage>
        <taxon>Eukaryota</taxon>
        <taxon>Metazoa</taxon>
        <taxon>Ecdysozoa</taxon>
        <taxon>Nematoda</taxon>
        <taxon>Chromadorea</taxon>
        <taxon>Rhabditida</taxon>
        <taxon>Tylenchina</taxon>
        <taxon>Panagrolaimomorpha</taxon>
        <taxon>Panagrolaimoidea</taxon>
        <taxon>Panagrolaimidae</taxon>
        <taxon>Panagrolaimus</taxon>
    </lineage>
</organism>
<reference evidence="2" key="1">
    <citation type="submission" date="2022-11" db="UniProtKB">
        <authorList>
            <consortium name="WormBaseParasite"/>
        </authorList>
    </citation>
    <scope>IDENTIFICATION</scope>
</reference>
<protein>
    <submittedName>
        <fullName evidence="2">Thioredoxin domain-containing protein</fullName>
    </submittedName>
</protein>
<evidence type="ECO:0000313" key="2">
    <source>
        <dbReference type="WBParaSite" id="JU765_v2.g6074.t1"/>
    </source>
</evidence>
<evidence type="ECO:0000313" key="1">
    <source>
        <dbReference type="Proteomes" id="UP000887576"/>
    </source>
</evidence>
<dbReference type="Proteomes" id="UP000887576">
    <property type="component" value="Unplaced"/>
</dbReference>
<dbReference type="WBParaSite" id="JU765_v2.g6074.t1">
    <property type="protein sequence ID" value="JU765_v2.g6074.t1"/>
    <property type="gene ID" value="JU765_v2.g6074"/>
</dbReference>
<name>A0AC34RE16_9BILA</name>
<proteinExistence type="predicted"/>
<accession>A0AC34RE16</accession>